<dbReference type="Proteomes" id="UP000789759">
    <property type="component" value="Unassembled WGS sequence"/>
</dbReference>
<comment type="caution">
    <text evidence="1">The sequence shown here is derived from an EMBL/GenBank/DDBJ whole genome shotgun (WGS) entry which is preliminary data.</text>
</comment>
<reference evidence="1" key="1">
    <citation type="submission" date="2021-06" db="EMBL/GenBank/DDBJ databases">
        <authorList>
            <person name="Kallberg Y."/>
            <person name="Tangrot J."/>
            <person name="Rosling A."/>
        </authorList>
    </citation>
    <scope>NUCLEOTIDE SEQUENCE</scope>
    <source>
        <strain evidence="1">FL966</strain>
    </source>
</reference>
<keyword evidence="2" id="KW-1185">Reference proteome</keyword>
<proteinExistence type="predicted"/>
<evidence type="ECO:0000313" key="1">
    <source>
        <dbReference type="EMBL" id="CAG8487381.1"/>
    </source>
</evidence>
<protein>
    <submittedName>
        <fullName evidence="1">23156_t:CDS:1</fullName>
    </submittedName>
</protein>
<dbReference type="EMBL" id="CAJVQA010000710">
    <property type="protein sequence ID" value="CAG8487381.1"/>
    <property type="molecule type" value="Genomic_DNA"/>
</dbReference>
<sequence>MWSFSGFIVLSNHDAPIHVEQEDGRIKYHTWCEANDEKLFSNNNFGKKILQVNIERKYASSRKREWQ</sequence>
<accession>A0A9N8ZC18</accession>
<name>A0A9N8ZC18_9GLOM</name>
<evidence type="ECO:0000313" key="2">
    <source>
        <dbReference type="Proteomes" id="UP000789759"/>
    </source>
</evidence>
<organism evidence="1 2">
    <name type="scientific">Cetraspora pellucida</name>
    <dbReference type="NCBI Taxonomy" id="1433469"/>
    <lineage>
        <taxon>Eukaryota</taxon>
        <taxon>Fungi</taxon>
        <taxon>Fungi incertae sedis</taxon>
        <taxon>Mucoromycota</taxon>
        <taxon>Glomeromycotina</taxon>
        <taxon>Glomeromycetes</taxon>
        <taxon>Diversisporales</taxon>
        <taxon>Gigasporaceae</taxon>
        <taxon>Cetraspora</taxon>
    </lineage>
</organism>
<dbReference type="AlphaFoldDB" id="A0A9N8ZC18"/>
<gene>
    <name evidence="1" type="ORF">CPELLU_LOCUS1810</name>
</gene>